<dbReference type="InterPro" id="IPR036249">
    <property type="entry name" value="Thioredoxin-like_sf"/>
</dbReference>
<evidence type="ECO:0000256" key="1">
    <source>
        <dbReference type="ARBA" id="ARBA00023284"/>
    </source>
</evidence>
<evidence type="ECO:0000313" key="5">
    <source>
        <dbReference type="Proteomes" id="UP000070578"/>
    </source>
</evidence>
<comment type="caution">
    <text evidence="4">The sequence shown here is derived from an EMBL/GenBank/DDBJ whole genome shotgun (WGS) entry which is preliminary data.</text>
</comment>
<sequence length="168" mass="18579">MNHAHNKRILHKATLLAALLLFLPVSIALADGWSLKDKDGAHYTLSGLQGRWVLVNFWAPWCEPCLQEMPDLVALQQQHKDMQVLGVAVMYQSRQKVTDVVNKLSISYPIVFGNEDTAADFGGLVGLPTSFLYSPSGKLVGHHQGILTKKEIEQAMEQKPDAAGLFSR</sequence>
<dbReference type="PROSITE" id="PS00194">
    <property type="entry name" value="THIOREDOXIN_1"/>
    <property type="match status" value="1"/>
</dbReference>
<evidence type="ECO:0000256" key="2">
    <source>
        <dbReference type="SAM" id="SignalP"/>
    </source>
</evidence>
<dbReference type="GO" id="GO:0015036">
    <property type="term" value="F:disulfide oxidoreductase activity"/>
    <property type="evidence" value="ECO:0007669"/>
    <property type="project" value="UniProtKB-ARBA"/>
</dbReference>
<organism evidence="4 5">
    <name type="scientific">Candidatus Gallionella acididurans</name>
    <dbReference type="NCBI Taxonomy" id="1796491"/>
    <lineage>
        <taxon>Bacteria</taxon>
        <taxon>Pseudomonadati</taxon>
        <taxon>Pseudomonadota</taxon>
        <taxon>Betaproteobacteria</taxon>
        <taxon>Nitrosomonadales</taxon>
        <taxon>Gallionellaceae</taxon>
        <taxon>Gallionella</taxon>
    </lineage>
</organism>
<keyword evidence="1" id="KW-0676">Redox-active center</keyword>
<dbReference type="Proteomes" id="UP000070578">
    <property type="component" value="Unassembled WGS sequence"/>
</dbReference>
<proteinExistence type="predicted"/>
<dbReference type="EMBL" id="LSLI01000004">
    <property type="protein sequence ID" value="KXS33556.1"/>
    <property type="molecule type" value="Genomic_DNA"/>
</dbReference>
<dbReference type="PANTHER" id="PTHR42852:SF18">
    <property type="entry name" value="CHROMOSOME UNDETERMINED SCAFFOLD_47, WHOLE GENOME SHOTGUN SEQUENCE"/>
    <property type="match status" value="1"/>
</dbReference>
<dbReference type="InterPro" id="IPR050553">
    <property type="entry name" value="Thioredoxin_ResA/DsbE_sf"/>
</dbReference>
<accession>A0A139BX27</accession>
<dbReference type="InterPro" id="IPR013766">
    <property type="entry name" value="Thioredoxin_domain"/>
</dbReference>
<dbReference type="PANTHER" id="PTHR42852">
    <property type="entry name" value="THIOL:DISULFIDE INTERCHANGE PROTEIN DSBE"/>
    <property type="match status" value="1"/>
</dbReference>
<protein>
    <submittedName>
        <fullName evidence="4">Alkyl hydroperoxide reductase/ Thiol specific antioxidant/ Mal allergen</fullName>
    </submittedName>
</protein>
<dbReference type="InterPro" id="IPR017937">
    <property type="entry name" value="Thioredoxin_CS"/>
</dbReference>
<dbReference type="SUPFAM" id="SSF52833">
    <property type="entry name" value="Thioredoxin-like"/>
    <property type="match status" value="1"/>
</dbReference>
<dbReference type="InterPro" id="IPR000866">
    <property type="entry name" value="AhpC/TSA"/>
</dbReference>
<gene>
    <name evidence="4" type="ORF">AWT59_0276</name>
</gene>
<keyword evidence="2" id="KW-0732">Signal</keyword>
<dbReference type="AlphaFoldDB" id="A0A139BX27"/>
<dbReference type="CDD" id="cd02966">
    <property type="entry name" value="TlpA_like_family"/>
    <property type="match status" value="1"/>
</dbReference>
<feature type="domain" description="Thioredoxin" evidence="3">
    <location>
        <begin position="24"/>
        <end position="161"/>
    </location>
</feature>
<reference evidence="4 5" key="1">
    <citation type="submission" date="2016-02" db="EMBL/GenBank/DDBJ databases">
        <authorList>
            <person name="Wen L."/>
            <person name="He K."/>
            <person name="Yang H."/>
        </authorList>
    </citation>
    <scope>NUCLEOTIDE SEQUENCE [LARGE SCALE GENOMIC DNA]</scope>
    <source>
        <strain evidence="4">ShG14-8</strain>
    </source>
</reference>
<dbReference type="GO" id="GO:0016209">
    <property type="term" value="F:antioxidant activity"/>
    <property type="evidence" value="ECO:0007669"/>
    <property type="project" value="InterPro"/>
</dbReference>
<feature type="chain" id="PRO_5007484042" evidence="2">
    <location>
        <begin position="31"/>
        <end position="168"/>
    </location>
</feature>
<name>A0A139BX27_9PROT</name>
<dbReference type="PROSITE" id="PS51352">
    <property type="entry name" value="THIOREDOXIN_2"/>
    <property type="match status" value="1"/>
</dbReference>
<evidence type="ECO:0000313" key="4">
    <source>
        <dbReference type="EMBL" id="KXS33556.1"/>
    </source>
</evidence>
<dbReference type="Gene3D" id="3.40.30.10">
    <property type="entry name" value="Glutaredoxin"/>
    <property type="match status" value="1"/>
</dbReference>
<evidence type="ECO:0000259" key="3">
    <source>
        <dbReference type="PROSITE" id="PS51352"/>
    </source>
</evidence>
<dbReference type="Pfam" id="PF00578">
    <property type="entry name" value="AhpC-TSA"/>
    <property type="match status" value="1"/>
</dbReference>
<reference evidence="4 5" key="2">
    <citation type="submission" date="2016-03" db="EMBL/GenBank/DDBJ databases">
        <title>New uncultured bacterium of the family Gallionellaceae from acid mine drainage: description and reconstruction of genome based on metagenomic analysis of microbial community.</title>
        <authorList>
            <person name="Kadnikov V."/>
            <person name="Ivasenko D."/>
            <person name="Beletsky A."/>
            <person name="Mardanov A."/>
            <person name="Danilova E."/>
            <person name="Pimenov N."/>
            <person name="Karnachuk O."/>
            <person name="Ravin N."/>
        </authorList>
    </citation>
    <scope>NUCLEOTIDE SEQUENCE [LARGE SCALE GENOMIC DNA]</scope>
    <source>
        <strain evidence="4">ShG14-8</strain>
    </source>
</reference>
<feature type="signal peptide" evidence="2">
    <location>
        <begin position="1"/>
        <end position="30"/>
    </location>
</feature>